<reference evidence="8 9" key="1">
    <citation type="submission" date="2020-10" db="EMBL/GenBank/DDBJ databases">
        <title>Haloactinobacterium sp. RN3S43, a bacterium isolated from saline soil.</title>
        <authorList>
            <person name="Sun J.-Q."/>
        </authorList>
    </citation>
    <scope>NUCLEOTIDE SEQUENCE [LARGE SCALE GENOMIC DNA]</scope>
    <source>
        <strain evidence="8 9">RN3S43</strain>
    </source>
</reference>
<feature type="transmembrane region" description="Helical" evidence="6">
    <location>
        <begin position="252"/>
        <end position="274"/>
    </location>
</feature>
<keyword evidence="2" id="KW-1003">Cell membrane</keyword>
<dbReference type="EMBL" id="CP063169">
    <property type="protein sequence ID" value="QOR72909.1"/>
    <property type="molecule type" value="Genomic_DNA"/>
</dbReference>
<feature type="transmembrane region" description="Helical" evidence="6">
    <location>
        <begin position="408"/>
        <end position="427"/>
    </location>
</feature>
<feature type="transmembrane region" description="Helical" evidence="6">
    <location>
        <begin position="321"/>
        <end position="340"/>
    </location>
</feature>
<evidence type="ECO:0000256" key="2">
    <source>
        <dbReference type="ARBA" id="ARBA00022475"/>
    </source>
</evidence>
<keyword evidence="4 6" id="KW-1133">Transmembrane helix</keyword>
<dbReference type="Proteomes" id="UP000593758">
    <property type="component" value="Chromosome"/>
</dbReference>
<dbReference type="Gene3D" id="1.20.1250.20">
    <property type="entry name" value="MFS general substrate transporter like domains"/>
    <property type="match status" value="1"/>
</dbReference>
<accession>A0A7M1SZC6</accession>
<feature type="domain" description="Major facilitator superfamily (MFS) profile" evidence="7">
    <location>
        <begin position="253"/>
        <end position="447"/>
    </location>
</feature>
<dbReference type="PANTHER" id="PTHR23513">
    <property type="entry name" value="INTEGRAL MEMBRANE EFFLUX PROTEIN-RELATED"/>
    <property type="match status" value="1"/>
</dbReference>
<dbReference type="InterPro" id="IPR011701">
    <property type="entry name" value="MFS"/>
</dbReference>
<dbReference type="AlphaFoldDB" id="A0A7M1SZC6"/>
<organism evidence="8 9">
    <name type="scientific">Ruania alkalisoli</name>
    <dbReference type="NCBI Taxonomy" id="2779775"/>
    <lineage>
        <taxon>Bacteria</taxon>
        <taxon>Bacillati</taxon>
        <taxon>Actinomycetota</taxon>
        <taxon>Actinomycetes</taxon>
        <taxon>Micrococcales</taxon>
        <taxon>Ruaniaceae</taxon>
        <taxon>Ruania</taxon>
    </lineage>
</organism>
<evidence type="ECO:0000313" key="8">
    <source>
        <dbReference type="EMBL" id="QOR72909.1"/>
    </source>
</evidence>
<dbReference type="CDD" id="cd06173">
    <property type="entry name" value="MFS_MefA_like"/>
    <property type="match status" value="1"/>
</dbReference>
<dbReference type="GO" id="GO:0005886">
    <property type="term" value="C:plasma membrane"/>
    <property type="evidence" value="ECO:0007669"/>
    <property type="project" value="UniProtKB-SubCell"/>
</dbReference>
<keyword evidence="5 6" id="KW-0472">Membrane</keyword>
<keyword evidence="9" id="KW-1185">Reference proteome</keyword>
<feature type="transmembrane region" description="Helical" evidence="6">
    <location>
        <begin position="56"/>
        <end position="79"/>
    </location>
</feature>
<evidence type="ECO:0000259" key="7">
    <source>
        <dbReference type="PROSITE" id="PS50850"/>
    </source>
</evidence>
<sequence>MRDSLHGVSILADLRTVAVHRGFRRLFAVRLVSQSGDGMFQAGLATLFFFSPENLATAGAVAAAFAVLLLPFTIVGPFAGPLLDRWRRRQVLFVGNAVRVVLTAVLALLMATDGVSVAVYVIALVTLGVNRFLLAALSAALPRVVPREQLLIANTISPTLGAVAAVIGAALGFLIGLLVPAGPGKNGLVLTIAAVIFGLASLLALRLGKDQLGPDLVPGVRSLAQAWKDVRATATDLVAGARYLVARRTPGAALGVMAIHRFLYGVNFIALILISRNLLTDPSDASAGLAMFGLLSGISFAGNGLAIVLTPIAHERMAPSTWVVVCLGLGALSQVLMAAAPTFVVIAAAAVLMGLAVQGAKIAVDTIVQRDTADTYRGRAFSLYDTLYNGAFAGAAAVAAAVLPDTGWSRVVFLALAVLYVVLGIAYRRMTTVLHDRPRPVPLAPPH</sequence>
<dbReference type="Pfam" id="PF07690">
    <property type="entry name" value="MFS_1"/>
    <property type="match status" value="1"/>
</dbReference>
<evidence type="ECO:0000256" key="3">
    <source>
        <dbReference type="ARBA" id="ARBA00022692"/>
    </source>
</evidence>
<comment type="subcellular location">
    <subcellularLocation>
        <location evidence="1">Cell membrane</location>
        <topology evidence="1">Multi-pass membrane protein</topology>
    </subcellularLocation>
</comment>
<proteinExistence type="predicted"/>
<dbReference type="PANTHER" id="PTHR23513:SF17">
    <property type="entry name" value="MEMBRANE PROTEIN"/>
    <property type="match status" value="1"/>
</dbReference>
<dbReference type="GO" id="GO:0022857">
    <property type="term" value="F:transmembrane transporter activity"/>
    <property type="evidence" value="ECO:0007669"/>
    <property type="project" value="InterPro"/>
</dbReference>
<keyword evidence="3 6" id="KW-0812">Transmembrane</keyword>
<evidence type="ECO:0000256" key="4">
    <source>
        <dbReference type="ARBA" id="ARBA00022989"/>
    </source>
</evidence>
<protein>
    <submittedName>
        <fullName evidence="8">MFS transporter</fullName>
    </submittedName>
</protein>
<dbReference type="InterPro" id="IPR036259">
    <property type="entry name" value="MFS_trans_sf"/>
</dbReference>
<dbReference type="KEGG" id="halt:IM660_19590"/>
<feature type="transmembrane region" description="Helical" evidence="6">
    <location>
        <begin position="187"/>
        <end position="205"/>
    </location>
</feature>
<evidence type="ECO:0000256" key="1">
    <source>
        <dbReference type="ARBA" id="ARBA00004651"/>
    </source>
</evidence>
<evidence type="ECO:0000313" key="9">
    <source>
        <dbReference type="Proteomes" id="UP000593758"/>
    </source>
</evidence>
<feature type="transmembrane region" description="Helical" evidence="6">
    <location>
        <begin position="346"/>
        <end position="368"/>
    </location>
</feature>
<dbReference type="PROSITE" id="PS50850">
    <property type="entry name" value="MFS"/>
    <property type="match status" value="1"/>
</dbReference>
<evidence type="ECO:0000256" key="5">
    <source>
        <dbReference type="ARBA" id="ARBA00023136"/>
    </source>
</evidence>
<gene>
    <name evidence="8" type="ORF">IM660_19590</name>
</gene>
<feature type="transmembrane region" description="Helical" evidence="6">
    <location>
        <begin position="380"/>
        <end position="402"/>
    </location>
</feature>
<name>A0A7M1SZC6_9MICO</name>
<evidence type="ECO:0000256" key="6">
    <source>
        <dbReference type="SAM" id="Phobius"/>
    </source>
</evidence>
<feature type="transmembrane region" description="Helical" evidence="6">
    <location>
        <begin position="91"/>
        <end position="111"/>
    </location>
</feature>
<dbReference type="InterPro" id="IPR020846">
    <property type="entry name" value="MFS_dom"/>
</dbReference>
<feature type="transmembrane region" description="Helical" evidence="6">
    <location>
        <begin position="286"/>
        <end position="309"/>
    </location>
</feature>
<feature type="transmembrane region" description="Helical" evidence="6">
    <location>
        <begin position="117"/>
        <end position="139"/>
    </location>
</feature>
<dbReference type="SUPFAM" id="SSF103473">
    <property type="entry name" value="MFS general substrate transporter"/>
    <property type="match status" value="1"/>
</dbReference>
<feature type="transmembrane region" description="Helical" evidence="6">
    <location>
        <begin position="160"/>
        <end position="181"/>
    </location>
</feature>